<dbReference type="RefSeq" id="WP_139668873.1">
    <property type="nucleotide sequence ID" value="NZ_VDLY02000009.1"/>
</dbReference>
<name>A0A5N6A8U4_9ACTN</name>
<organism evidence="2 3">
    <name type="scientific">Streptomyces mimosae</name>
    <dbReference type="NCBI Taxonomy" id="2586635"/>
    <lineage>
        <taxon>Bacteria</taxon>
        <taxon>Bacillati</taxon>
        <taxon>Actinomycetota</taxon>
        <taxon>Actinomycetes</taxon>
        <taxon>Kitasatosporales</taxon>
        <taxon>Streptomycetaceae</taxon>
        <taxon>Streptomyces</taxon>
    </lineage>
</organism>
<accession>A0A5N6A8U4</accession>
<feature type="region of interest" description="Disordered" evidence="1">
    <location>
        <begin position="36"/>
        <end position="62"/>
    </location>
</feature>
<evidence type="ECO:0000313" key="3">
    <source>
        <dbReference type="Proteomes" id="UP000314251"/>
    </source>
</evidence>
<evidence type="ECO:0000313" key="2">
    <source>
        <dbReference type="EMBL" id="KAB8164652.1"/>
    </source>
</evidence>
<dbReference type="AlphaFoldDB" id="A0A5N6A8U4"/>
<sequence>MTTTRTTTKNRKRIRTCDNEADSTGVKGVYELTNGERDSVRDDDGANGICAHEGSGGRTISGHQTCETPDLWPDNCGNWQRY</sequence>
<dbReference type="EMBL" id="VDLY02000009">
    <property type="protein sequence ID" value="KAB8164652.1"/>
    <property type="molecule type" value="Genomic_DNA"/>
</dbReference>
<evidence type="ECO:0000256" key="1">
    <source>
        <dbReference type="SAM" id="MobiDB-lite"/>
    </source>
</evidence>
<dbReference type="OrthoDB" id="3826531at2"/>
<proteinExistence type="predicted"/>
<gene>
    <name evidence="2" type="ORF">FH607_015575</name>
</gene>
<protein>
    <submittedName>
        <fullName evidence="2">Uncharacterized protein</fullName>
    </submittedName>
</protein>
<comment type="caution">
    <text evidence="2">The sequence shown here is derived from an EMBL/GenBank/DDBJ whole genome shotgun (WGS) entry which is preliminary data.</text>
</comment>
<keyword evidence="3" id="KW-1185">Reference proteome</keyword>
<reference evidence="2" key="1">
    <citation type="submission" date="2019-10" db="EMBL/GenBank/DDBJ databases">
        <title>Nonomuraea sp. nov., isolated from Phyllanthus amarus.</title>
        <authorList>
            <person name="Klykleung N."/>
            <person name="Tanasupawat S."/>
        </authorList>
    </citation>
    <scope>NUCLEOTIDE SEQUENCE [LARGE SCALE GENOMIC DNA]</scope>
    <source>
        <strain evidence="2">3MP-10</strain>
    </source>
</reference>
<dbReference type="Proteomes" id="UP000314251">
    <property type="component" value="Unassembled WGS sequence"/>
</dbReference>